<feature type="compositionally biased region" description="Basic residues" evidence="1">
    <location>
        <begin position="80"/>
        <end position="91"/>
    </location>
</feature>
<sequence length="127" mass="14205">MPHRDEAFHRLFSPKSLPASPLISASRSNPRPARPPACFPASTSTSASAPSLPLRPLLISRLVNSRVSRRPPGSSSARRAPLKLRIARPRSAHSLPRSAPRRRRRRRRRHDDDELLCLGLEPPPPLR</sequence>
<dbReference type="AlphaFoldDB" id="A0A4U6TXZ3"/>
<proteinExistence type="predicted"/>
<keyword evidence="3" id="KW-1185">Reference proteome</keyword>
<evidence type="ECO:0000313" key="3">
    <source>
        <dbReference type="Proteomes" id="UP000298652"/>
    </source>
</evidence>
<organism evidence="2 3">
    <name type="scientific">Setaria viridis</name>
    <name type="common">Green bristlegrass</name>
    <name type="synonym">Setaria italica subsp. viridis</name>
    <dbReference type="NCBI Taxonomy" id="4556"/>
    <lineage>
        <taxon>Eukaryota</taxon>
        <taxon>Viridiplantae</taxon>
        <taxon>Streptophyta</taxon>
        <taxon>Embryophyta</taxon>
        <taxon>Tracheophyta</taxon>
        <taxon>Spermatophyta</taxon>
        <taxon>Magnoliopsida</taxon>
        <taxon>Liliopsida</taxon>
        <taxon>Poales</taxon>
        <taxon>Poaceae</taxon>
        <taxon>PACMAD clade</taxon>
        <taxon>Panicoideae</taxon>
        <taxon>Panicodae</taxon>
        <taxon>Paniceae</taxon>
        <taxon>Cenchrinae</taxon>
        <taxon>Setaria</taxon>
    </lineage>
</organism>
<dbReference type="EMBL" id="CM016558">
    <property type="protein sequence ID" value="TKW06635.1"/>
    <property type="molecule type" value="Genomic_DNA"/>
</dbReference>
<feature type="region of interest" description="Disordered" evidence="1">
    <location>
        <begin position="1"/>
        <end position="127"/>
    </location>
</feature>
<dbReference type="Gramene" id="TKW06635">
    <property type="protein sequence ID" value="TKW06635"/>
    <property type="gene ID" value="SEVIR_7G252750v2"/>
</dbReference>
<accession>A0A4U6TXZ3</accession>
<evidence type="ECO:0000313" key="2">
    <source>
        <dbReference type="EMBL" id="TKW06635.1"/>
    </source>
</evidence>
<dbReference type="Proteomes" id="UP000298652">
    <property type="component" value="Chromosome 7"/>
</dbReference>
<feature type="compositionally biased region" description="Low complexity" evidence="1">
    <location>
        <begin position="39"/>
        <end position="79"/>
    </location>
</feature>
<evidence type="ECO:0000256" key="1">
    <source>
        <dbReference type="SAM" id="MobiDB-lite"/>
    </source>
</evidence>
<protein>
    <submittedName>
        <fullName evidence="2">Uncharacterized protein</fullName>
    </submittedName>
</protein>
<gene>
    <name evidence="2" type="ORF">SEVIR_7G252750v2</name>
</gene>
<reference evidence="2" key="1">
    <citation type="submission" date="2019-03" db="EMBL/GenBank/DDBJ databases">
        <title>WGS assembly of Setaria viridis.</title>
        <authorList>
            <person name="Huang P."/>
            <person name="Jenkins J."/>
            <person name="Grimwood J."/>
            <person name="Barry K."/>
            <person name="Healey A."/>
            <person name="Mamidi S."/>
            <person name="Sreedasyam A."/>
            <person name="Shu S."/>
            <person name="Feldman M."/>
            <person name="Wu J."/>
            <person name="Yu Y."/>
            <person name="Chen C."/>
            <person name="Johnson J."/>
            <person name="Rokhsar D."/>
            <person name="Baxter I."/>
            <person name="Schmutz J."/>
            <person name="Brutnell T."/>
            <person name="Kellogg E."/>
        </authorList>
    </citation>
    <scope>NUCLEOTIDE SEQUENCE [LARGE SCALE GENOMIC DNA]</scope>
</reference>
<feature type="compositionally biased region" description="Basic residues" evidence="1">
    <location>
        <begin position="99"/>
        <end position="109"/>
    </location>
</feature>
<name>A0A4U6TXZ3_SETVI</name>